<evidence type="ECO:0008006" key="4">
    <source>
        <dbReference type="Google" id="ProtNLM"/>
    </source>
</evidence>
<evidence type="ECO:0000313" key="2">
    <source>
        <dbReference type="EMBL" id="KAK1934746.1"/>
    </source>
</evidence>
<accession>A0AAD9LFR5</accession>
<dbReference type="Proteomes" id="UP001195914">
    <property type="component" value="Unassembled WGS sequence"/>
</dbReference>
<feature type="region of interest" description="Disordered" evidence="1">
    <location>
        <begin position="1365"/>
        <end position="1388"/>
    </location>
</feature>
<name>A0AAD9LFR5_BABDI</name>
<dbReference type="InterPro" id="IPR011989">
    <property type="entry name" value="ARM-like"/>
</dbReference>
<reference evidence="2" key="1">
    <citation type="journal article" date="2014" name="Nucleic Acids Res.">
        <title>The evolutionary dynamics of variant antigen genes in Babesia reveal a history of genomic innovation underlying host-parasite interaction.</title>
        <authorList>
            <person name="Jackson A.P."/>
            <person name="Otto T.D."/>
            <person name="Darby A."/>
            <person name="Ramaprasad A."/>
            <person name="Xia D."/>
            <person name="Echaide I.E."/>
            <person name="Farber M."/>
            <person name="Gahlot S."/>
            <person name="Gamble J."/>
            <person name="Gupta D."/>
            <person name="Gupta Y."/>
            <person name="Jackson L."/>
            <person name="Malandrin L."/>
            <person name="Malas T.B."/>
            <person name="Moussa E."/>
            <person name="Nair M."/>
            <person name="Reid A.J."/>
            <person name="Sanders M."/>
            <person name="Sharma J."/>
            <person name="Tracey A."/>
            <person name="Quail M.A."/>
            <person name="Weir W."/>
            <person name="Wastling J.M."/>
            <person name="Hall N."/>
            <person name="Willadsen P."/>
            <person name="Lingelbach K."/>
            <person name="Shiels B."/>
            <person name="Tait A."/>
            <person name="Berriman M."/>
            <person name="Allred D.R."/>
            <person name="Pain A."/>
        </authorList>
    </citation>
    <scope>NUCLEOTIDE SEQUENCE</scope>
    <source>
        <strain evidence="2">1802A</strain>
    </source>
</reference>
<gene>
    <name evidence="2" type="ORF">X943_000797</name>
</gene>
<feature type="compositionally biased region" description="Polar residues" evidence="1">
    <location>
        <begin position="1374"/>
        <end position="1388"/>
    </location>
</feature>
<feature type="region of interest" description="Disordered" evidence="1">
    <location>
        <begin position="318"/>
        <end position="337"/>
    </location>
</feature>
<protein>
    <recommendedName>
        <fullName evidence="4">TOG domain-containing protein</fullName>
    </recommendedName>
</protein>
<comment type="caution">
    <text evidence="2">The sequence shown here is derived from an EMBL/GenBank/DDBJ whole genome shotgun (WGS) entry which is preliminary data.</text>
</comment>
<evidence type="ECO:0000313" key="3">
    <source>
        <dbReference type="Proteomes" id="UP001195914"/>
    </source>
</evidence>
<dbReference type="InterPro" id="IPR016024">
    <property type="entry name" value="ARM-type_fold"/>
</dbReference>
<reference evidence="2" key="2">
    <citation type="submission" date="2021-05" db="EMBL/GenBank/DDBJ databases">
        <authorList>
            <person name="Pain A."/>
        </authorList>
    </citation>
    <scope>NUCLEOTIDE SEQUENCE</scope>
    <source>
        <strain evidence="2">1802A</strain>
    </source>
</reference>
<dbReference type="EMBL" id="JAHBMH010000062">
    <property type="protein sequence ID" value="KAK1934746.1"/>
    <property type="molecule type" value="Genomic_DNA"/>
</dbReference>
<dbReference type="Gene3D" id="1.25.10.10">
    <property type="entry name" value="Leucine-rich Repeat Variant"/>
    <property type="match status" value="2"/>
</dbReference>
<dbReference type="SUPFAM" id="SSF48371">
    <property type="entry name" value="ARM repeat"/>
    <property type="match status" value="1"/>
</dbReference>
<sequence>MEPHIKVKEEYLPSAISSRLPDLSALMSQKLMSSSTLSLSAVVEGSDAERAEKTRLFTLQLSKCHHSERFNLDLDAEVFCNLIRSASGPLLVKVCELLNAYIKAVLIDMNVVDNIEGIGSAGDLYAFYHKLHDDLVMYVLPNMKAADLCTLFICNLLSICSSSKIFVSIIEDFGRSIESLLYSSDDNDSSIELSADRARQVIGIMKALLSLTKAFGAPPAPVKQLCNIASKVIKSTRIHLCRLYSYNVIAFLLRKLNSEETIKENLPTLTAPQIKQVITLLKEANHLKDTYVWSFQHKAISPVQQHATISAVTNNCEPTQSHSARVQRDSSELMHSKPTECSTRAIMELDVSDIRVHDKPVTAVTRTTSDNGTVSSSDTAKVIIGKQSCHNDCMGMSETSDVLTAPEGSSALPFKPEWARMLVAQFVDCRHGSKASEYNREAWKAKLVVLSNVVEQLEHIPVKLNIGSCTAPLISVIENVLQYESAIPIIQSCLRLLYLLLSKSEDNISRTGKAYHMFELVYERLKDSNNKVQTTSIWCVASIITRSGASANVDLIKKMLMHKSPLARIAMCSIISGSTALPENACNISRDLQGVKAQLIPLIDLLLADKNIKVRNAAIDCKRALEDPASVTAKIAVDAPAPRVTPNKTLTAQCTQPVRRGNQNISINSSAVEEPSAANKSAMDFYQSSGSANILPSKRRLVRRFLKHSGSKHSKVNSGETKCPLGEASCDVTDDVPVDSVVNNAMTLPSALPLEESMNVSDNKTDCSTVVAANPRIKDRTVKVKRCAVEGTRTSSLPTSSCQKSTDMPSNTARSPYEEALLLHIPVDILNKVAKRGDFRRSLPQGLYELWAWMQEHPDITAGIELQILLFIRECTNNFREHSKSVNTAVWSFLEDFCSMNLSVETVEMLVASLVSNISNMKAATIVRLLFPRCDLNNLITKVLDGSLDDHPTEALSATLEFLVDSISTAGVNNLKSSTIDALLKNCSPLMDHVNTDVAVHCRKLMDVLNAAPMNCHTPELTKSHSQSPLKPLVSQTSKVTNGSNMENTVLSCLFIPAKLQNMMEKAFVRLHNAISEDLYECMSQNETINQACQFWDNYLLQPNDKVCSLLFGADNIRLELLVWLCHTLLRGISDGIVVRCIDHLFGIIKHKGTNISHDEAVILIEALSLFHERNAGDALLLFDHMMQVTNVTSELVEQCPSSCPWIDTVKELVISAGCQAEMASAKCDQQIVLSPIPSNAKLYPHEVSPSIPVEKSEAPLQTVEDVNKADDGVNHIGSAVNEEILTVATLSPETAPIMATSTSETRISLPEVEAVSSIVLEARHDLSVSKNLETLQLTNASINMPSSPITNVANETEDDIAYSSPKQNRRYQQEPSPVTNIQQRNHCDNMPTTWPLSNITVEKGSNTYCVLPDETIDAQMPVTSDTSDDTQRCHAIPDIVVLPRDETIDLEVSPAKLPIEVKYSNVESASVTLCEPLNAEDDEADYGHYPDAILENNNYQCTINLQPSNKTTSAVTTSIDVDTDSSTAKTTAKKKKLLDIGIQTSPSFVNETNAPPSQFNQLDVKVCVSQEDALAEHVGNFDSGHHRSYASSVVAESARSSISRILSQHIHSGASQPIAESTALTERYMQLVEVILSDCSYIANICLLSNYQDYRTLLPSFYDDGMVDSCTERVKRILDNLTMFPDQHITHVLSPVLLDACHISILHLCKEMENFPQMSKLADKVIEVIVHLIDLFSIASGQLDGRSLLLFCAVVIHCLALPKYCFHRNIGLYNGLSRLISVNALEQSTDILARLLVICLELSVQSLRRGDGGRILLAMLRFTKILQSQILNHLKVHGSMSPVARSELCKSHHTYMALLREYICGSTYKSTLESRLNDALHQAQVLVRSLGEII</sequence>
<feature type="compositionally biased region" description="Basic and acidic residues" evidence="1">
    <location>
        <begin position="326"/>
        <end position="337"/>
    </location>
</feature>
<organism evidence="2 3">
    <name type="scientific">Babesia divergens</name>
    <dbReference type="NCBI Taxonomy" id="32595"/>
    <lineage>
        <taxon>Eukaryota</taxon>
        <taxon>Sar</taxon>
        <taxon>Alveolata</taxon>
        <taxon>Apicomplexa</taxon>
        <taxon>Aconoidasida</taxon>
        <taxon>Piroplasmida</taxon>
        <taxon>Babesiidae</taxon>
        <taxon>Babesia</taxon>
    </lineage>
</organism>
<proteinExistence type="predicted"/>
<keyword evidence="3" id="KW-1185">Reference proteome</keyword>
<evidence type="ECO:0000256" key="1">
    <source>
        <dbReference type="SAM" id="MobiDB-lite"/>
    </source>
</evidence>